<organism evidence="1 2">
    <name type="scientific">Fibrobacter intestinalis</name>
    <dbReference type="NCBI Taxonomy" id="28122"/>
    <lineage>
        <taxon>Bacteria</taxon>
        <taxon>Pseudomonadati</taxon>
        <taxon>Fibrobacterota</taxon>
        <taxon>Fibrobacteria</taxon>
        <taxon>Fibrobacterales</taxon>
        <taxon>Fibrobacteraceae</taxon>
        <taxon>Fibrobacter</taxon>
    </lineage>
</organism>
<proteinExistence type="predicted"/>
<name>A0A1M6UBM7_9BACT</name>
<dbReference type="EMBL" id="FRAW01000013">
    <property type="protein sequence ID" value="SHK66573.1"/>
    <property type="molecule type" value="Genomic_DNA"/>
</dbReference>
<dbReference type="AlphaFoldDB" id="A0A1M6UBM7"/>
<dbReference type="RefSeq" id="WP_143159376.1">
    <property type="nucleotide sequence ID" value="NZ_FRAW01000013.1"/>
</dbReference>
<keyword evidence="2" id="KW-1185">Reference proteome</keyword>
<reference evidence="2" key="1">
    <citation type="submission" date="2016-11" db="EMBL/GenBank/DDBJ databases">
        <authorList>
            <person name="Varghese N."/>
            <person name="Submissions S."/>
        </authorList>
    </citation>
    <scope>NUCLEOTIDE SEQUENCE [LARGE SCALE GENOMIC DNA]</scope>
    <source>
        <strain evidence="2">UWOS</strain>
    </source>
</reference>
<evidence type="ECO:0000313" key="2">
    <source>
        <dbReference type="Proteomes" id="UP000184275"/>
    </source>
</evidence>
<sequence length="115" mass="12900">MMSKTTQLKFLPNICVPVKNDRTLVLSCDDIEFHVQEFLKSYGLDYGYDLSIPQATPIDEIIEGMGLTIQYAYFADPQILGMSLFGRGRVKMLVQGQVKDVVYDTGTIIISGELE</sequence>
<protein>
    <submittedName>
        <fullName evidence="1">Uncharacterized protein</fullName>
    </submittedName>
</protein>
<evidence type="ECO:0000313" key="1">
    <source>
        <dbReference type="EMBL" id="SHK66573.1"/>
    </source>
</evidence>
<accession>A0A1M6UBM7</accession>
<dbReference type="Proteomes" id="UP000184275">
    <property type="component" value="Unassembled WGS sequence"/>
</dbReference>
<gene>
    <name evidence="1" type="ORF">SAMN05720469_11337</name>
</gene>